<name>A0AAU9R1E3_9LACO</name>
<keyword evidence="1" id="KW-0812">Transmembrane</keyword>
<feature type="transmembrane region" description="Helical" evidence="1">
    <location>
        <begin position="16"/>
        <end position="35"/>
    </location>
</feature>
<accession>A0AAU9R1E3</accession>
<keyword evidence="1" id="KW-0472">Membrane</keyword>
<protein>
    <submittedName>
        <fullName evidence="2">Uncharacterized protein</fullName>
    </submittedName>
</protein>
<dbReference type="EMBL" id="OV915080">
    <property type="protein sequence ID" value="CAH1706082.1"/>
    <property type="molecule type" value="Genomic_DNA"/>
</dbReference>
<sequence length="55" mass="6405">MTFLHLGQSVVERPRVMLIAVFTFVIISSIIYNFLQKTCKQGENQINYSLSYKYA</sequence>
<proteinExistence type="predicted"/>
<gene>
    <name evidence="2" type="ORF">LDD865_0923</name>
</gene>
<reference evidence="2" key="1">
    <citation type="submission" date="2022-02" db="EMBL/GenBank/DDBJ databases">
        <authorList>
            <person name="Deutsch MARIE S."/>
        </authorList>
    </citation>
    <scope>NUCLEOTIDE SEQUENCE</scope>
    <source>
        <strain evidence="2">CIRM-BIA865</strain>
    </source>
</reference>
<dbReference type="AlphaFoldDB" id="A0AAU9R1E3"/>
<dbReference type="Proteomes" id="UP001295440">
    <property type="component" value="Chromosome"/>
</dbReference>
<evidence type="ECO:0000313" key="3">
    <source>
        <dbReference type="Proteomes" id="UP001295440"/>
    </source>
</evidence>
<evidence type="ECO:0000313" key="2">
    <source>
        <dbReference type="EMBL" id="CAH1706082.1"/>
    </source>
</evidence>
<keyword evidence="1" id="KW-1133">Transmembrane helix</keyword>
<organism evidence="2 3">
    <name type="scientific">Lactobacillus delbrueckii subsp. delbrueckii</name>
    <dbReference type="NCBI Taxonomy" id="83684"/>
    <lineage>
        <taxon>Bacteria</taxon>
        <taxon>Bacillati</taxon>
        <taxon>Bacillota</taxon>
        <taxon>Bacilli</taxon>
        <taxon>Lactobacillales</taxon>
        <taxon>Lactobacillaceae</taxon>
        <taxon>Lactobacillus</taxon>
    </lineage>
</organism>
<evidence type="ECO:0000256" key="1">
    <source>
        <dbReference type="SAM" id="Phobius"/>
    </source>
</evidence>